<protein>
    <submittedName>
        <fullName evidence="2">Uncharacterized protein</fullName>
    </submittedName>
</protein>
<dbReference type="EMBL" id="OC950591">
    <property type="protein sequence ID" value="CAD7664022.1"/>
    <property type="molecule type" value="Genomic_DNA"/>
</dbReference>
<dbReference type="OrthoDB" id="10047996at2759"/>
<evidence type="ECO:0000256" key="1">
    <source>
        <dbReference type="SAM" id="MobiDB-lite"/>
    </source>
</evidence>
<sequence length="93" mass="10253">MSSSAPIREGPVCGRTYPNIPFNPSITPITPYGDPDLCYDSCHLLNSEHKFESNSDANSEDNKFKEERQDCKSNSELLHKATNTSTTVATTVT</sequence>
<feature type="compositionally biased region" description="Low complexity" evidence="1">
    <location>
        <begin position="81"/>
        <end position="93"/>
    </location>
</feature>
<feature type="compositionally biased region" description="Basic and acidic residues" evidence="1">
    <location>
        <begin position="60"/>
        <end position="79"/>
    </location>
</feature>
<proteinExistence type="predicted"/>
<accession>A0A7R9MRQ5</accession>
<reference evidence="2" key="1">
    <citation type="submission" date="2020-11" db="EMBL/GenBank/DDBJ databases">
        <authorList>
            <person name="Tran Van P."/>
        </authorList>
    </citation>
    <scope>NUCLEOTIDE SEQUENCE</scope>
</reference>
<dbReference type="Proteomes" id="UP000728032">
    <property type="component" value="Unassembled WGS sequence"/>
</dbReference>
<feature type="region of interest" description="Disordered" evidence="1">
    <location>
        <begin position="51"/>
        <end position="93"/>
    </location>
</feature>
<organism evidence="2">
    <name type="scientific">Oppiella nova</name>
    <dbReference type="NCBI Taxonomy" id="334625"/>
    <lineage>
        <taxon>Eukaryota</taxon>
        <taxon>Metazoa</taxon>
        <taxon>Ecdysozoa</taxon>
        <taxon>Arthropoda</taxon>
        <taxon>Chelicerata</taxon>
        <taxon>Arachnida</taxon>
        <taxon>Acari</taxon>
        <taxon>Acariformes</taxon>
        <taxon>Sarcoptiformes</taxon>
        <taxon>Oribatida</taxon>
        <taxon>Brachypylina</taxon>
        <taxon>Oppioidea</taxon>
        <taxon>Oppiidae</taxon>
        <taxon>Oppiella</taxon>
    </lineage>
</organism>
<gene>
    <name evidence="2" type="ORF">ONB1V03_LOCUS20580</name>
</gene>
<keyword evidence="3" id="KW-1185">Reference proteome</keyword>
<name>A0A7R9MRQ5_9ACAR</name>
<evidence type="ECO:0000313" key="2">
    <source>
        <dbReference type="EMBL" id="CAD7664022.1"/>
    </source>
</evidence>
<dbReference type="AlphaFoldDB" id="A0A7R9MRQ5"/>
<dbReference type="EMBL" id="CAJPVJ010035766">
    <property type="protein sequence ID" value="CAG2181159.1"/>
    <property type="molecule type" value="Genomic_DNA"/>
</dbReference>
<evidence type="ECO:0000313" key="3">
    <source>
        <dbReference type="Proteomes" id="UP000728032"/>
    </source>
</evidence>